<evidence type="ECO:0000313" key="4">
    <source>
        <dbReference type="Proteomes" id="UP000289340"/>
    </source>
</evidence>
<reference evidence="3 4" key="2">
    <citation type="submission" date="2018-09" db="EMBL/GenBank/DDBJ databases">
        <title>A high-quality reference genome of wild soybean provides a powerful tool to mine soybean genomes.</title>
        <authorList>
            <person name="Xie M."/>
            <person name="Chung C.Y.L."/>
            <person name="Li M.-W."/>
            <person name="Wong F.-L."/>
            <person name="Chan T.-F."/>
            <person name="Lam H.-M."/>
        </authorList>
    </citation>
    <scope>NUCLEOTIDE SEQUENCE [LARGE SCALE GENOMIC DNA]</scope>
    <source>
        <strain evidence="4">cv. W05</strain>
        <tissue evidence="3">Hypocotyl of etiolated seedlings</tissue>
    </source>
</reference>
<evidence type="ECO:0000313" key="2">
    <source>
        <dbReference type="EMBL" id="KHN13311.1"/>
    </source>
</evidence>
<feature type="compositionally biased region" description="Basic and acidic residues" evidence="1">
    <location>
        <begin position="88"/>
        <end position="103"/>
    </location>
</feature>
<protein>
    <submittedName>
        <fullName evidence="2">Uncharacterized protein</fullName>
    </submittedName>
</protein>
<keyword evidence="4" id="KW-1185">Reference proteome</keyword>
<sequence>MARWIQSTTNSLIALAVGRRKNLALRQRKKNESLLEKSGFRPFQNATKSTTIWGSKIRFQLMSSIHRDNSFGKGSNMDELDQMNDSASARESDERPSDIRKTGENSLPQNRENQQFPEQKDSMDLTVTVHLEMKGDGEHVLKIKGFSPSSTEEDNVEREKQMAQKAAVLLLYGEMLQEMGKKWRAQFQASDSSE</sequence>
<dbReference type="AlphaFoldDB" id="A0A0B2PVI0"/>
<dbReference type="Proteomes" id="UP000053555">
    <property type="component" value="Unassembled WGS sequence"/>
</dbReference>
<feature type="region of interest" description="Disordered" evidence="1">
    <location>
        <begin position="70"/>
        <end position="123"/>
    </location>
</feature>
<dbReference type="EMBL" id="KN662700">
    <property type="protein sequence ID" value="KHN13311.1"/>
    <property type="molecule type" value="Genomic_DNA"/>
</dbReference>
<name>A0A0B2PVI0_GLYSO</name>
<proteinExistence type="predicted"/>
<reference evidence="2" key="1">
    <citation type="submission" date="2014-07" db="EMBL/GenBank/DDBJ databases">
        <title>Identification of a novel salt tolerance gene in wild soybean by whole-genome sequencing.</title>
        <authorList>
            <person name="Lam H.-M."/>
            <person name="Qi X."/>
            <person name="Li M.-W."/>
            <person name="Liu X."/>
            <person name="Xie M."/>
            <person name="Ni M."/>
            <person name="Xu X."/>
        </authorList>
    </citation>
    <scope>NUCLEOTIDE SEQUENCE [LARGE SCALE GENOMIC DNA]</scope>
    <source>
        <tissue evidence="2">Root</tissue>
    </source>
</reference>
<feature type="compositionally biased region" description="Polar residues" evidence="1">
    <location>
        <begin position="104"/>
        <end position="117"/>
    </location>
</feature>
<evidence type="ECO:0000256" key="1">
    <source>
        <dbReference type="SAM" id="MobiDB-lite"/>
    </source>
</evidence>
<organism evidence="2">
    <name type="scientific">Glycine soja</name>
    <name type="common">Wild soybean</name>
    <dbReference type="NCBI Taxonomy" id="3848"/>
    <lineage>
        <taxon>Eukaryota</taxon>
        <taxon>Viridiplantae</taxon>
        <taxon>Streptophyta</taxon>
        <taxon>Embryophyta</taxon>
        <taxon>Tracheophyta</taxon>
        <taxon>Spermatophyta</taxon>
        <taxon>Magnoliopsida</taxon>
        <taxon>eudicotyledons</taxon>
        <taxon>Gunneridae</taxon>
        <taxon>Pentapetalae</taxon>
        <taxon>rosids</taxon>
        <taxon>fabids</taxon>
        <taxon>Fabales</taxon>
        <taxon>Fabaceae</taxon>
        <taxon>Papilionoideae</taxon>
        <taxon>50 kb inversion clade</taxon>
        <taxon>NPAAA clade</taxon>
        <taxon>indigoferoid/millettioid clade</taxon>
        <taxon>Phaseoleae</taxon>
        <taxon>Glycine</taxon>
        <taxon>Glycine subgen. Soja</taxon>
    </lineage>
</organism>
<dbReference type="Proteomes" id="UP000289340">
    <property type="component" value="Chromosome 1"/>
</dbReference>
<accession>A0A0B2PVI0</accession>
<gene>
    <name evidence="3" type="ORF">D0Y65_001205</name>
    <name evidence="2" type="ORF">glysoja_038815</name>
</gene>
<dbReference type="EMBL" id="QZWG01000001">
    <property type="protein sequence ID" value="RZC29523.1"/>
    <property type="molecule type" value="Genomic_DNA"/>
</dbReference>
<evidence type="ECO:0000313" key="3">
    <source>
        <dbReference type="EMBL" id="RZC29523.1"/>
    </source>
</evidence>
<dbReference type="Gramene" id="XM_028380635.1">
    <property type="protein sequence ID" value="XP_028236436.1"/>
    <property type="gene ID" value="LOC114415783"/>
</dbReference>